<dbReference type="Pfam" id="PF00072">
    <property type="entry name" value="Response_reg"/>
    <property type="match status" value="1"/>
</dbReference>
<accession>A0A3A8K1Y3</accession>
<dbReference type="SUPFAM" id="SSF52172">
    <property type="entry name" value="CheY-like"/>
    <property type="match status" value="1"/>
</dbReference>
<dbReference type="OrthoDB" id="9790791at2"/>
<dbReference type="AlphaFoldDB" id="A0A3A8K1Y3"/>
<name>A0A3A8K1Y3_9BACT</name>
<evidence type="ECO:0000313" key="4">
    <source>
        <dbReference type="EMBL" id="RKH02318.1"/>
    </source>
</evidence>
<dbReference type="PANTHER" id="PTHR44591:SF3">
    <property type="entry name" value="RESPONSE REGULATORY DOMAIN-CONTAINING PROTEIN"/>
    <property type="match status" value="1"/>
</dbReference>
<evidence type="ECO:0000256" key="1">
    <source>
        <dbReference type="ARBA" id="ARBA00022553"/>
    </source>
</evidence>
<keyword evidence="1 2" id="KW-0597">Phosphoprotein</keyword>
<sequence>MAGNAQAPFHILLVEDEPVIRELVRSMLSDGAVDVVCAANGIEGLKLARDRTFHLILMDVVLPQLDGVSVCRILKSDPVTAKVPLYMLTAKAKKADVESATQAGADGYIHKPFRGAELMDLVERLRAARSAAD</sequence>
<reference evidence="5" key="1">
    <citation type="submission" date="2018-09" db="EMBL/GenBank/DDBJ databases">
        <authorList>
            <person name="Livingstone P.G."/>
            <person name="Whitworth D.E."/>
        </authorList>
    </citation>
    <scope>NUCLEOTIDE SEQUENCE [LARGE SCALE GENOMIC DNA]</scope>
    <source>
        <strain evidence="5">CA043D</strain>
    </source>
</reference>
<dbReference type="Gene3D" id="3.40.50.2300">
    <property type="match status" value="1"/>
</dbReference>
<dbReference type="SMART" id="SM00448">
    <property type="entry name" value="REC"/>
    <property type="match status" value="1"/>
</dbReference>
<dbReference type="InterPro" id="IPR050595">
    <property type="entry name" value="Bact_response_regulator"/>
</dbReference>
<evidence type="ECO:0000259" key="3">
    <source>
        <dbReference type="PROSITE" id="PS50110"/>
    </source>
</evidence>
<dbReference type="InterPro" id="IPR011006">
    <property type="entry name" value="CheY-like_superfamily"/>
</dbReference>
<dbReference type="RefSeq" id="WP_120603675.1">
    <property type="nucleotide sequence ID" value="NZ_RAWE01000056.1"/>
</dbReference>
<dbReference type="Proteomes" id="UP000268313">
    <property type="component" value="Unassembled WGS sequence"/>
</dbReference>
<gene>
    <name evidence="4" type="ORF">D7X32_17415</name>
</gene>
<comment type="caution">
    <text evidence="4">The sequence shown here is derived from an EMBL/GenBank/DDBJ whole genome shotgun (WGS) entry which is preliminary data.</text>
</comment>
<keyword evidence="5" id="KW-1185">Reference proteome</keyword>
<dbReference type="PANTHER" id="PTHR44591">
    <property type="entry name" value="STRESS RESPONSE REGULATOR PROTEIN 1"/>
    <property type="match status" value="1"/>
</dbReference>
<protein>
    <submittedName>
        <fullName evidence="4">Response regulator</fullName>
    </submittedName>
</protein>
<evidence type="ECO:0000256" key="2">
    <source>
        <dbReference type="PROSITE-ProRule" id="PRU00169"/>
    </source>
</evidence>
<dbReference type="PROSITE" id="PS50110">
    <property type="entry name" value="RESPONSE_REGULATORY"/>
    <property type="match status" value="1"/>
</dbReference>
<dbReference type="EMBL" id="RAWE01000056">
    <property type="protein sequence ID" value="RKH02318.1"/>
    <property type="molecule type" value="Genomic_DNA"/>
</dbReference>
<organism evidence="4 5">
    <name type="scientific">Corallococcus carmarthensis</name>
    <dbReference type="NCBI Taxonomy" id="2316728"/>
    <lineage>
        <taxon>Bacteria</taxon>
        <taxon>Pseudomonadati</taxon>
        <taxon>Myxococcota</taxon>
        <taxon>Myxococcia</taxon>
        <taxon>Myxococcales</taxon>
        <taxon>Cystobacterineae</taxon>
        <taxon>Myxococcaceae</taxon>
        <taxon>Corallococcus</taxon>
    </lineage>
</organism>
<feature type="modified residue" description="4-aspartylphosphate" evidence="2">
    <location>
        <position position="59"/>
    </location>
</feature>
<dbReference type="GO" id="GO:0000160">
    <property type="term" value="P:phosphorelay signal transduction system"/>
    <property type="evidence" value="ECO:0007669"/>
    <property type="project" value="InterPro"/>
</dbReference>
<proteinExistence type="predicted"/>
<dbReference type="InterPro" id="IPR001789">
    <property type="entry name" value="Sig_transdc_resp-reg_receiver"/>
</dbReference>
<feature type="domain" description="Response regulatory" evidence="3">
    <location>
        <begin position="10"/>
        <end position="126"/>
    </location>
</feature>
<evidence type="ECO:0000313" key="5">
    <source>
        <dbReference type="Proteomes" id="UP000268313"/>
    </source>
</evidence>